<feature type="active site" description="Nucleophile" evidence="4">
    <location>
        <position position="56"/>
    </location>
</feature>
<dbReference type="SUPFAM" id="SSF52151">
    <property type="entry name" value="FabD/lysophospholipase-like"/>
    <property type="match status" value="1"/>
</dbReference>
<keyword evidence="3 4" id="KW-0443">Lipid metabolism</keyword>
<feature type="short sequence motif" description="GXSXG" evidence="4">
    <location>
        <begin position="54"/>
        <end position="58"/>
    </location>
</feature>
<dbReference type="PROSITE" id="PS51635">
    <property type="entry name" value="PNPLA"/>
    <property type="match status" value="1"/>
</dbReference>
<dbReference type="PANTHER" id="PTHR14226">
    <property type="entry name" value="NEUROPATHY TARGET ESTERASE/SWISS CHEESE D.MELANOGASTER"/>
    <property type="match status" value="1"/>
</dbReference>
<keyword evidence="1 4" id="KW-0378">Hydrolase</keyword>
<dbReference type="InterPro" id="IPR016035">
    <property type="entry name" value="Acyl_Trfase/lysoPLipase"/>
</dbReference>
<keyword evidence="2 4" id="KW-0442">Lipid degradation</keyword>
<sequence>MNMPQPAARPCTALLLTGGGARAAYQVGVLQAIAALRRRSHPGQHGLPFDIVVGTSAGAINAMALACAADRFHHGVAQLARVWGHMGSHQVYRVDARDALRGGLHWLGLFLAGWWSGRQGRTLQPRSLLDNAPLRELLHEQLPLQRLPGLLAGGHLRAVALTSSCYSSDEHITFYDAAETQRDWSRVRRRALRTAITVDHVMASAAIPFLFPAARVEVEGRTGYYGDGSMRQLMPIAPAIHLGAQRVLAIGVGGAREAEGNGAASDPGYPSLAQVASHALSSVFLDTLAGDAEHLARLNHVLSLVEPERRARTGLQPIDLLVITPSRRLDDLATQHLDELPRSARALLAMLGMHRGAGGAHGAGLATYLLFEAAFTQELMRLGRADAMAQSQAICRFFDWPERRR</sequence>
<evidence type="ECO:0000313" key="6">
    <source>
        <dbReference type="EMBL" id="MFC0592851.1"/>
    </source>
</evidence>
<evidence type="ECO:0000256" key="3">
    <source>
        <dbReference type="ARBA" id="ARBA00023098"/>
    </source>
</evidence>
<dbReference type="RefSeq" id="WP_377482615.1">
    <property type="nucleotide sequence ID" value="NZ_JBHLTN010000018.1"/>
</dbReference>
<reference evidence="6 7" key="1">
    <citation type="submission" date="2024-09" db="EMBL/GenBank/DDBJ databases">
        <authorList>
            <person name="Sun Q."/>
            <person name="Mori K."/>
        </authorList>
    </citation>
    <scope>NUCLEOTIDE SEQUENCE [LARGE SCALE GENOMIC DNA]</scope>
    <source>
        <strain evidence="6 7">NCAIM B.02336</strain>
    </source>
</reference>
<dbReference type="InterPro" id="IPR050301">
    <property type="entry name" value="NTE"/>
</dbReference>
<accession>A0ABV6PSN5</accession>
<protein>
    <submittedName>
        <fullName evidence="6">Patatin-like phospholipase family protein</fullName>
    </submittedName>
</protein>
<dbReference type="Proteomes" id="UP001589834">
    <property type="component" value="Unassembled WGS sequence"/>
</dbReference>
<evidence type="ECO:0000259" key="5">
    <source>
        <dbReference type="PROSITE" id="PS51635"/>
    </source>
</evidence>
<evidence type="ECO:0000256" key="2">
    <source>
        <dbReference type="ARBA" id="ARBA00022963"/>
    </source>
</evidence>
<evidence type="ECO:0000256" key="4">
    <source>
        <dbReference type="PROSITE-ProRule" id="PRU01161"/>
    </source>
</evidence>
<comment type="caution">
    <text evidence="6">The sequence shown here is derived from an EMBL/GenBank/DDBJ whole genome shotgun (WGS) entry which is preliminary data.</text>
</comment>
<comment type="caution">
    <text evidence="4">Lacks conserved residue(s) required for the propagation of feature annotation.</text>
</comment>
<feature type="domain" description="PNPLA" evidence="5">
    <location>
        <begin position="14"/>
        <end position="240"/>
    </location>
</feature>
<name>A0ABV6PSN5_9BURK</name>
<dbReference type="EMBL" id="JBHLTN010000018">
    <property type="protein sequence ID" value="MFC0592851.1"/>
    <property type="molecule type" value="Genomic_DNA"/>
</dbReference>
<organism evidence="6 7">
    <name type="scientific">Ottowia pentelensis</name>
    <dbReference type="NCBI Taxonomy" id="511108"/>
    <lineage>
        <taxon>Bacteria</taxon>
        <taxon>Pseudomonadati</taxon>
        <taxon>Pseudomonadota</taxon>
        <taxon>Betaproteobacteria</taxon>
        <taxon>Burkholderiales</taxon>
        <taxon>Comamonadaceae</taxon>
        <taxon>Ottowia</taxon>
    </lineage>
</organism>
<keyword evidence="7" id="KW-1185">Reference proteome</keyword>
<dbReference type="PANTHER" id="PTHR14226:SF57">
    <property type="entry name" value="BLR7027 PROTEIN"/>
    <property type="match status" value="1"/>
</dbReference>
<gene>
    <name evidence="6" type="ORF">ACFFGG_09800</name>
</gene>
<proteinExistence type="predicted"/>
<dbReference type="InterPro" id="IPR002641">
    <property type="entry name" value="PNPLA_dom"/>
</dbReference>
<dbReference type="Pfam" id="PF01734">
    <property type="entry name" value="Patatin"/>
    <property type="match status" value="1"/>
</dbReference>
<evidence type="ECO:0000256" key="1">
    <source>
        <dbReference type="ARBA" id="ARBA00022801"/>
    </source>
</evidence>
<feature type="active site" description="Proton acceptor" evidence="4">
    <location>
        <position position="227"/>
    </location>
</feature>
<evidence type="ECO:0000313" key="7">
    <source>
        <dbReference type="Proteomes" id="UP001589834"/>
    </source>
</evidence>
<dbReference type="Gene3D" id="3.40.1090.10">
    <property type="entry name" value="Cytosolic phospholipase A2 catalytic domain"/>
    <property type="match status" value="1"/>
</dbReference>